<dbReference type="Gene3D" id="3.40.50.620">
    <property type="entry name" value="HUPs"/>
    <property type="match status" value="1"/>
</dbReference>
<evidence type="ECO:0000256" key="5">
    <source>
        <dbReference type="ARBA" id="ARBA00022598"/>
    </source>
</evidence>
<dbReference type="PANTHER" id="PTHR21299">
    <property type="entry name" value="CYTIDYLATE KINASE/PANTOATE-BETA-ALANINE LIGASE"/>
    <property type="match status" value="1"/>
</dbReference>
<dbReference type="HOGENOM" id="CLU_047148_1_0_1"/>
<dbReference type="UniPathway" id="UPA00028">
    <property type="reaction ID" value="UER00005"/>
</dbReference>
<organism evidence="12 13">
    <name type="scientific">Serendipita vermifera MAFF 305830</name>
    <dbReference type="NCBI Taxonomy" id="933852"/>
    <lineage>
        <taxon>Eukaryota</taxon>
        <taxon>Fungi</taxon>
        <taxon>Dikarya</taxon>
        <taxon>Basidiomycota</taxon>
        <taxon>Agaricomycotina</taxon>
        <taxon>Agaricomycetes</taxon>
        <taxon>Sebacinales</taxon>
        <taxon>Serendipitaceae</taxon>
        <taxon>Serendipita</taxon>
    </lineage>
</organism>
<reference evidence="13" key="2">
    <citation type="submission" date="2015-01" db="EMBL/GenBank/DDBJ databases">
        <title>Evolutionary Origins and Diversification of the Mycorrhizal Mutualists.</title>
        <authorList>
            <consortium name="DOE Joint Genome Institute"/>
            <consortium name="Mycorrhizal Genomics Consortium"/>
            <person name="Kohler A."/>
            <person name="Kuo A."/>
            <person name="Nagy L.G."/>
            <person name="Floudas D."/>
            <person name="Copeland A."/>
            <person name="Barry K.W."/>
            <person name="Cichocki N."/>
            <person name="Veneault-Fourrey C."/>
            <person name="LaButti K."/>
            <person name="Lindquist E.A."/>
            <person name="Lipzen A."/>
            <person name="Lundell T."/>
            <person name="Morin E."/>
            <person name="Murat C."/>
            <person name="Riley R."/>
            <person name="Ohm R."/>
            <person name="Sun H."/>
            <person name="Tunlid A."/>
            <person name="Henrissat B."/>
            <person name="Grigoriev I.V."/>
            <person name="Hibbett D.S."/>
            <person name="Martin F."/>
        </authorList>
    </citation>
    <scope>NUCLEOTIDE SEQUENCE [LARGE SCALE GENOMIC DNA]</scope>
    <source>
        <strain evidence="13">MAFF 305830</strain>
    </source>
</reference>
<dbReference type="InterPro" id="IPR003721">
    <property type="entry name" value="Pantoate_ligase"/>
</dbReference>
<gene>
    <name evidence="12" type="ORF">M408DRAFT_330559</name>
</gene>
<dbReference type="PANTHER" id="PTHR21299:SF1">
    <property type="entry name" value="PANTOATE--BETA-ALANINE LIGASE"/>
    <property type="match status" value="1"/>
</dbReference>
<keyword evidence="7" id="KW-0547">Nucleotide-binding</keyword>
<evidence type="ECO:0000256" key="9">
    <source>
        <dbReference type="ARBA" id="ARBA00029902"/>
    </source>
</evidence>
<dbReference type="SUPFAM" id="SSF52374">
    <property type="entry name" value="Nucleotidylyl transferase"/>
    <property type="match status" value="1"/>
</dbReference>
<evidence type="ECO:0000256" key="8">
    <source>
        <dbReference type="ARBA" id="ARBA00022840"/>
    </source>
</evidence>
<evidence type="ECO:0000256" key="1">
    <source>
        <dbReference type="ARBA" id="ARBA00004990"/>
    </source>
</evidence>
<dbReference type="OrthoDB" id="2020436at2759"/>
<dbReference type="HAMAP" id="MF_00158">
    <property type="entry name" value="PanC"/>
    <property type="match status" value="1"/>
</dbReference>
<keyword evidence="6" id="KW-0566">Pantothenate biosynthesis</keyword>
<proteinExistence type="inferred from homology"/>
<dbReference type="GO" id="GO:0005524">
    <property type="term" value="F:ATP binding"/>
    <property type="evidence" value="ECO:0007669"/>
    <property type="project" value="UniProtKB-KW"/>
</dbReference>
<evidence type="ECO:0000256" key="3">
    <source>
        <dbReference type="ARBA" id="ARBA00012219"/>
    </source>
</evidence>
<evidence type="ECO:0000256" key="4">
    <source>
        <dbReference type="ARBA" id="ARBA00015647"/>
    </source>
</evidence>
<evidence type="ECO:0000256" key="6">
    <source>
        <dbReference type="ARBA" id="ARBA00022655"/>
    </source>
</evidence>
<dbReference type="Gene3D" id="3.30.1300.10">
    <property type="entry name" value="Pantoate-beta-alanine ligase, C-terminal domain"/>
    <property type="match status" value="1"/>
</dbReference>
<evidence type="ECO:0000313" key="13">
    <source>
        <dbReference type="Proteomes" id="UP000054097"/>
    </source>
</evidence>
<comment type="similarity">
    <text evidence="2">Belongs to the pantothenate synthetase family.</text>
</comment>
<accession>A0A0C2XBX7</accession>
<protein>
    <recommendedName>
        <fullName evidence="4">Pantoate--beta-alanine ligase</fullName>
        <ecNumber evidence="3">6.3.2.1</ecNumber>
    </recommendedName>
    <alternativeName>
        <fullName evidence="10">Pantoate-activating enzyme</fullName>
    </alternativeName>
    <alternativeName>
        <fullName evidence="9">Pantothenate synthetase</fullName>
    </alternativeName>
</protein>
<evidence type="ECO:0000256" key="7">
    <source>
        <dbReference type="ARBA" id="ARBA00022741"/>
    </source>
</evidence>
<dbReference type="Proteomes" id="UP000054097">
    <property type="component" value="Unassembled WGS sequence"/>
</dbReference>
<dbReference type="GO" id="GO:0004592">
    <property type="term" value="F:pantoate-beta-alanine ligase activity"/>
    <property type="evidence" value="ECO:0007669"/>
    <property type="project" value="UniProtKB-EC"/>
</dbReference>
<keyword evidence="5" id="KW-0436">Ligase</keyword>
<dbReference type="InterPro" id="IPR014729">
    <property type="entry name" value="Rossmann-like_a/b/a_fold"/>
</dbReference>
<comment type="catalytic activity">
    <reaction evidence="11">
        <text>(R)-pantoate + beta-alanine + ATP = (R)-pantothenate + AMP + diphosphate + H(+)</text>
        <dbReference type="Rhea" id="RHEA:10912"/>
        <dbReference type="ChEBI" id="CHEBI:15378"/>
        <dbReference type="ChEBI" id="CHEBI:15980"/>
        <dbReference type="ChEBI" id="CHEBI:29032"/>
        <dbReference type="ChEBI" id="CHEBI:30616"/>
        <dbReference type="ChEBI" id="CHEBI:33019"/>
        <dbReference type="ChEBI" id="CHEBI:57966"/>
        <dbReference type="ChEBI" id="CHEBI:456215"/>
        <dbReference type="EC" id="6.3.2.1"/>
    </reaction>
</comment>
<dbReference type="AlphaFoldDB" id="A0A0C2XBX7"/>
<sequence length="363" mass="40178">MATTGTSSMHAGEPDVEIIDSIAALRAWRQRAREQQKDVGFVPTMGALHEGHLDLVRESLRGNQLTVVSIFVNPAQFAPHEDLATYPRTLESDLRLLRGLSVNVPRTPTTDTETRKPSAVFIPPVKDMYPSGITTNVAEQRGAFVQVKGLEEEMEGKSRPGFFRGVATVVLKLFNAVEPTNAYFGQKDIQQGLLLRRLTSDLLLSHPAPENLHIVPTHRDSTSGLALSSRNMYLTETERTWAPTLWRALQAGKKKWEEIMQAETDPNSTTIVKGARDRVVNAATEVIQTAVGESEKEGVSIRPDYIQLNWTDTFEVIGDVDKKEVLSEGTRGVILSGALWVGRTRLIDNIILGHPKVVKQIIS</sequence>
<dbReference type="EMBL" id="KN824305">
    <property type="protein sequence ID" value="KIM26627.1"/>
    <property type="molecule type" value="Genomic_DNA"/>
</dbReference>
<dbReference type="NCBIfam" id="TIGR00018">
    <property type="entry name" value="panC"/>
    <property type="match status" value="1"/>
</dbReference>
<comment type="pathway">
    <text evidence="1">Cofactor biosynthesis; (R)-pantothenate biosynthesis; (R)-pantothenate from (R)-pantoate and beta-alanine: step 1/1.</text>
</comment>
<keyword evidence="8" id="KW-0067">ATP-binding</keyword>
<evidence type="ECO:0000256" key="10">
    <source>
        <dbReference type="ARBA" id="ARBA00032806"/>
    </source>
</evidence>
<dbReference type="EC" id="6.3.2.1" evidence="3"/>
<name>A0A0C2XBX7_SERVB</name>
<dbReference type="InterPro" id="IPR042176">
    <property type="entry name" value="Pantoate_ligase_C"/>
</dbReference>
<keyword evidence="13" id="KW-1185">Reference proteome</keyword>
<evidence type="ECO:0000256" key="2">
    <source>
        <dbReference type="ARBA" id="ARBA00009256"/>
    </source>
</evidence>
<reference evidence="12 13" key="1">
    <citation type="submission" date="2014-04" db="EMBL/GenBank/DDBJ databases">
        <authorList>
            <consortium name="DOE Joint Genome Institute"/>
            <person name="Kuo A."/>
            <person name="Zuccaro A."/>
            <person name="Kohler A."/>
            <person name="Nagy L.G."/>
            <person name="Floudas D."/>
            <person name="Copeland A."/>
            <person name="Barry K.W."/>
            <person name="Cichocki N."/>
            <person name="Veneault-Fourrey C."/>
            <person name="LaButti K."/>
            <person name="Lindquist E.A."/>
            <person name="Lipzen A."/>
            <person name="Lundell T."/>
            <person name="Morin E."/>
            <person name="Murat C."/>
            <person name="Sun H."/>
            <person name="Tunlid A."/>
            <person name="Henrissat B."/>
            <person name="Grigoriev I.V."/>
            <person name="Hibbett D.S."/>
            <person name="Martin F."/>
            <person name="Nordberg H.P."/>
            <person name="Cantor M.N."/>
            <person name="Hua S.X."/>
        </authorList>
    </citation>
    <scope>NUCLEOTIDE SEQUENCE [LARGE SCALE GENOMIC DNA]</scope>
    <source>
        <strain evidence="12 13">MAFF 305830</strain>
    </source>
</reference>
<dbReference type="STRING" id="933852.A0A0C2XBX7"/>
<evidence type="ECO:0000313" key="12">
    <source>
        <dbReference type="EMBL" id="KIM26627.1"/>
    </source>
</evidence>
<dbReference type="GO" id="GO:0015940">
    <property type="term" value="P:pantothenate biosynthetic process"/>
    <property type="evidence" value="ECO:0007669"/>
    <property type="project" value="UniProtKB-UniPathway"/>
</dbReference>
<dbReference type="Pfam" id="PF02569">
    <property type="entry name" value="Pantoate_ligase"/>
    <property type="match status" value="1"/>
</dbReference>
<evidence type="ECO:0000256" key="11">
    <source>
        <dbReference type="ARBA" id="ARBA00048258"/>
    </source>
</evidence>